<dbReference type="PANTHER" id="PTHR11469">
    <property type="entry name" value="GLUCOSE-6-PHOSPHATE ISOMERASE"/>
    <property type="match status" value="1"/>
</dbReference>
<dbReference type="GO" id="GO:0097367">
    <property type="term" value="F:carbohydrate derivative binding"/>
    <property type="evidence" value="ECO:0007669"/>
    <property type="project" value="InterPro"/>
</dbReference>
<evidence type="ECO:0000256" key="3">
    <source>
        <dbReference type="ARBA" id="ARBA00022432"/>
    </source>
</evidence>
<dbReference type="Pfam" id="PF00342">
    <property type="entry name" value="PGI"/>
    <property type="match status" value="1"/>
</dbReference>
<feature type="active site" evidence="7">
    <location>
        <position position="494"/>
    </location>
</feature>
<dbReference type="InterPro" id="IPR046348">
    <property type="entry name" value="SIS_dom_sf"/>
</dbReference>
<dbReference type="UniPathway" id="UPA00109">
    <property type="reaction ID" value="UER00181"/>
</dbReference>
<evidence type="ECO:0000313" key="9">
    <source>
        <dbReference type="EMBL" id="QQG35960.1"/>
    </source>
</evidence>
<dbReference type="PRINTS" id="PR00662">
    <property type="entry name" value="G6PISOMERASE"/>
</dbReference>
<dbReference type="Proteomes" id="UP000595362">
    <property type="component" value="Chromosome"/>
</dbReference>
<organism evidence="9 10">
    <name type="scientific">Micavibrio aeruginosavorus</name>
    <dbReference type="NCBI Taxonomy" id="349221"/>
    <lineage>
        <taxon>Bacteria</taxon>
        <taxon>Pseudomonadati</taxon>
        <taxon>Bdellovibrionota</taxon>
        <taxon>Bdellovibrionia</taxon>
        <taxon>Bdellovibrionales</taxon>
        <taxon>Pseudobdellovibrionaceae</taxon>
        <taxon>Micavibrio</taxon>
    </lineage>
</organism>
<dbReference type="CDD" id="cd05015">
    <property type="entry name" value="SIS_PGI_1"/>
    <property type="match status" value="1"/>
</dbReference>
<dbReference type="EMBL" id="CP066681">
    <property type="protein sequence ID" value="QQG35960.1"/>
    <property type="molecule type" value="Genomic_DNA"/>
</dbReference>
<comment type="catalytic activity">
    <reaction evidence="6 7 8">
        <text>alpha-D-glucose 6-phosphate = beta-D-fructose 6-phosphate</text>
        <dbReference type="Rhea" id="RHEA:11816"/>
        <dbReference type="ChEBI" id="CHEBI:57634"/>
        <dbReference type="ChEBI" id="CHEBI:58225"/>
        <dbReference type="EC" id="5.3.1.9"/>
    </reaction>
</comment>
<accession>A0A7T5R1S2</accession>
<dbReference type="InterPro" id="IPR023096">
    <property type="entry name" value="G6P_Isomerase_C"/>
</dbReference>
<dbReference type="SUPFAM" id="SSF53697">
    <property type="entry name" value="SIS domain"/>
    <property type="match status" value="1"/>
</dbReference>
<reference evidence="9 10" key="1">
    <citation type="submission" date="2020-07" db="EMBL/GenBank/DDBJ databases">
        <title>Huge and variable diversity of episymbiotic CPR bacteria and DPANN archaea in groundwater ecosystems.</title>
        <authorList>
            <person name="He C.Y."/>
            <person name="Keren R."/>
            <person name="Whittaker M."/>
            <person name="Farag I.F."/>
            <person name="Doudna J."/>
            <person name="Cate J.H.D."/>
            <person name="Banfield J.F."/>
        </authorList>
    </citation>
    <scope>NUCLEOTIDE SEQUENCE [LARGE SCALE GENOMIC DNA]</scope>
    <source>
        <strain evidence="9">NC_groundwater_70_Ag_B-0.1um_54_66</strain>
    </source>
</reference>
<dbReference type="PROSITE" id="PS00765">
    <property type="entry name" value="P_GLUCOSE_ISOMERASE_1"/>
    <property type="match status" value="1"/>
</dbReference>
<dbReference type="PROSITE" id="PS00174">
    <property type="entry name" value="P_GLUCOSE_ISOMERASE_2"/>
    <property type="match status" value="1"/>
</dbReference>
<dbReference type="InterPro" id="IPR035476">
    <property type="entry name" value="SIS_PGI_1"/>
</dbReference>
<dbReference type="UniPathway" id="UPA00138"/>
<dbReference type="PANTHER" id="PTHR11469:SF1">
    <property type="entry name" value="GLUCOSE-6-PHOSPHATE ISOMERASE"/>
    <property type="match status" value="1"/>
</dbReference>
<evidence type="ECO:0000256" key="8">
    <source>
        <dbReference type="RuleBase" id="RU000612"/>
    </source>
</evidence>
<comment type="function">
    <text evidence="7">Catalyzes the reversible isomerization of glucose-6-phosphate to fructose-6-phosphate.</text>
</comment>
<dbReference type="GO" id="GO:0004347">
    <property type="term" value="F:glucose-6-phosphate isomerase activity"/>
    <property type="evidence" value="ECO:0007669"/>
    <property type="project" value="UniProtKB-UniRule"/>
</dbReference>
<gene>
    <name evidence="7 9" type="primary">pgi</name>
    <name evidence="9" type="ORF">HYS17_10735</name>
</gene>
<comment type="pathway">
    <text evidence="7">Carbohydrate biosynthesis; gluconeogenesis.</text>
</comment>
<dbReference type="GO" id="GO:0006096">
    <property type="term" value="P:glycolytic process"/>
    <property type="evidence" value="ECO:0007669"/>
    <property type="project" value="UniProtKB-UniRule"/>
</dbReference>
<dbReference type="GO" id="GO:0005829">
    <property type="term" value="C:cytosol"/>
    <property type="evidence" value="ECO:0007669"/>
    <property type="project" value="TreeGrafter"/>
</dbReference>
<keyword evidence="7" id="KW-0963">Cytoplasm</keyword>
<sequence length="532" mass="57750">MDLLADFREFQALQRHREALKDFHLRQALGDRDRHRAMTIRIGEALFDFSKHLATPETLSLLIRLAHARDVAGWRDQMFSGAAINTSENRAVLHTALRAEPSADIRVGGVNVMPGIADNLRRMATFCDQVRRRKTSGATGRAITDVLNIGIGGSDLGPRFISEALRDVHDGPVLHFVSNVDGHAISRALAGLDPETTLVIVASKTFTTEETMLNAAVARRWLVAGLGERADLGLHLVALSSAPDKAAAFGVKPERIFGFADWVGGRYSVWSAIGLSVMLAIGPERFASLLAGARDMDHHFRTQSFEKNIPVMMGLLGVWYRNLWDMPAHVLLPYDDRLARLAKYVQQMDMESNGKAVGRDGRFVGCGTGPVIFGEPGTDSQHSFMQLVHQGQVIPADFIAVIAPDHDLADNHRSLLANCFAQSRALAIGQTLEEAGGDTGRIFSGNRPSTTILLPQLDPYHLGLLLAAYEHKVFVQGIIWGLNSFDQPGVELGKKLAKDIVAGMAQGTVAAQGDCSTAGLIAAALYSDGREV</sequence>
<keyword evidence="5 7" id="KW-0413">Isomerase</keyword>
<dbReference type="InterPro" id="IPR001672">
    <property type="entry name" value="G6P_Isomerase"/>
</dbReference>
<dbReference type="GO" id="GO:0051156">
    <property type="term" value="P:glucose 6-phosphate metabolic process"/>
    <property type="evidence" value="ECO:0007669"/>
    <property type="project" value="TreeGrafter"/>
</dbReference>
<dbReference type="CDD" id="cd05016">
    <property type="entry name" value="SIS_PGI_2"/>
    <property type="match status" value="1"/>
</dbReference>
<dbReference type="EC" id="5.3.1.9" evidence="7"/>
<protein>
    <recommendedName>
        <fullName evidence="7">Glucose-6-phosphate isomerase</fullName>
        <shortName evidence="7">GPI</shortName>
        <ecNumber evidence="7">5.3.1.9</ecNumber>
    </recommendedName>
    <alternativeName>
        <fullName evidence="7">Phosphoglucose isomerase</fullName>
        <shortName evidence="7">PGI</shortName>
    </alternativeName>
    <alternativeName>
        <fullName evidence="7">Phosphohexose isomerase</fullName>
        <shortName evidence="7">PHI</shortName>
    </alternativeName>
</protein>
<dbReference type="InterPro" id="IPR035482">
    <property type="entry name" value="SIS_PGI_2"/>
</dbReference>
<comment type="subcellular location">
    <subcellularLocation>
        <location evidence="7">Cytoplasm</location>
    </subcellularLocation>
</comment>
<dbReference type="NCBIfam" id="NF001211">
    <property type="entry name" value="PRK00179.1"/>
    <property type="match status" value="1"/>
</dbReference>
<feature type="active site" evidence="7">
    <location>
        <position position="382"/>
    </location>
</feature>
<dbReference type="Gene3D" id="1.10.1390.10">
    <property type="match status" value="1"/>
</dbReference>
<keyword evidence="4 7" id="KW-0324">Glycolysis</keyword>
<evidence type="ECO:0000256" key="7">
    <source>
        <dbReference type="HAMAP-Rule" id="MF_00473"/>
    </source>
</evidence>
<dbReference type="Gene3D" id="3.40.50.10490">
    <property type="entry name" value="Glucose-6-phosphate isomerase like protein, domain 1"/>
    <property type="match status" value="2"/>
</dbReference>
<dbReference type="PROSITE" id="PS51463">
    <property type="entry name" value="P_GLUCOSE_ISOMERASE_3"/>
    <property type="match status" value="1"/>
</dbReference>
<evidence type="ECO:0000256" key="4">
    <source>
        <dbReference type="ARBA" id="ARBA00023152"/>
    </source>
</evidence>
<evidence type="ECO:0000313" key="10">
    <source>
        <dbReference type="Proteomes" id="UP000595362"/>
    </source>
</evidence>
<proteinExistence type="inferred from homology"/>
<feature type="active site" description="Proton donor" evidence="7">
    <location>
        <position position="351"/>
    </location>
</feature>
<evidence type="ECO:0000256" key="2">
    <source>
        <dbReference type="ARBA" id="ARBA00006604"/>
    </source>
</evidence>
<comment type="pathway">
    <text evidence="1 7 8">Carbohydrate degradation; glycolysis; D-glyceraldehyde 3-phosphate and glycerone phosphate from D-glucose: step 2/4.</text>
</comment>
<dbReference type="GO" id="GO:0006094">
    <property type="term" value="P:gluconeogenesis"/>
    <property type="evidence" value="ECO:0007669"/>
    <property type="project" value="UniProtKB-UniRule"/>
</dbReference>
<evidence type="ECO:0000256" key="1">
    <source>
        <dbReference type="ARBA" id="ARBA00004926"/>
    </source>
</evidence>
<dbReference type="InterPro" id="IPR018189">
    <property type="entry name" value="Phosphoglucose_isomerase_CS"/>
</dbReference>
<evidence type="ECO:0000256" key="5">
    <source>
        <dbReference type="ARBA" id="ARBA00023235"/>
    </source>
</evidence>
<dbReference type="AlphaFoldDB" id="A0A7T5R1S2"/>
<dbReference type="HAMAP" id="MF_00473">
    <property type="entry name" value="G6P_isomerase"/>
    <property type="match status" value="1"/>
</dbReference>
<comment type="similarity">
    <text evidence="2 7 8">Belongs to the GPI family.</text>
</comment>
<keyword evidence="3 7" id="KW-0312">Gluconeogenesis</keyword>
<dbReference type="GO" id="GO:0048029">
    <property type="term" value="F:monosaccharide binding"/>
    <property type="evidence" value="ECO:0007669"/>
    <property type="project" value="TreeGrafter"/>
</dbReference>
<evidence type="ECO:0000256" key="6">
    <source>
        <dbReference type="ARBA" id="ARBA00029321"/>
    </source>
</evidence>
<name>A0A7T5R1S2_9BACT</name>